<accession>A0ABX0JHL1</accession>
<reference evidence="8" key="1">
    <citation type="submission" date="2020-03" db="EMBL/GenBank/DDBJ databases">
        <title>Draft sequencing of Paenibacilllus sp. S3N08.</title>
        <authorList>
            <person name="Kim D.-U."/>
        </authorList>
    </citation>
    <scope>NUCLEOTIDE SEQUENCE</scope>
    <source>
        <strain evidence="8">S3N08</strain>
    </source>
</reference>
<feature type="domain" description="EamA" evidence="7">
    <location>
        <begin position="6"/>
        <end position="139"/>
    </location>
</feature>
<protein>
    <submittedName>
        <fullName evidence="8">DMT family transporter</fullName>
    </submittedName>
</protein>
<evidence type="ECO:0000256" key="5">
    <source>
        <dbReference type="ARBA" id="ARBA00023136"/>
    </source>
</evidence>
<name>A0ABX0JHL1_9BACL</name>
<sequence>MKSRWFAMVLVLIGASSYGLLSPLIKTAYQEGWNELEVSASQMTAAAILLWLVVLMQRKAWSNPFKGPWVKLSLVGMFGLAATTLLYNTALAEMDATVAIVLLFQFTWITIVMEAVANRKWPERNQWLAVGIIMLGTLCSVEAFDADWTRFTYLGIVCGLGSAMSYSFFLFMAGRLETHLHPFMKSAVMVTGALPLLYLIYPPVVFVQPGNGSLLLWGIILGLLGQVIPTTAFMVGIPRIGSTLASLLGAMELPVGIVASLLILHEAVHGVQWFGMLLILAGIIVAEKRKRLEVPVSNK</sequence>
<evidence type="ECO:0000256" key="6">
    <source>
        <dbReference type="SAM" id="Phobius"/>
    </source>
</evidence>
<feature type="transmembrane region" description="Helical" evidence="6">
    <location>
        <begin position="127"/>
        <end position="144"/>
    </location>
</feature>
<evidence type="ECO:0000313" key="9">
    <source>
        <dbReference type="Proteomes" id="UP001165962"/>
    </source>
</evidence>
<dbReference type="PANTHER" id="PTHR32322">
    <property type="entry name" value="INNER MEMBRANE TRANSPORTER"/>
    <property type="match status" value="1"/>
</dbReference>
<dbReference type="Pfam" id="PF00892">
    <property type="entry name" value="EamA"/>
    <property type="match status" value="2"/>
</dbReference>
<dbReference type="EMBL" id="JAAOIW010000031">
    <property type="protein sequence ID" value="NHN35316.1"/>
    <property type="molecule type" value="Genomic_DNA"/>
</dbReference>
<dbReference type="PANTHER" id="PTHR32322:SF2">
    <property type="entry name" value="EAMA DOMAIN-CONTAINING PROTEIN"/>
    <property type="match status" value="1"/>
</dbReference>
<comment type="caution">
    <text evidence="8">The sequence shown here is derived from an EMBL/GenBank/DDBJ whole genome shotgun (WGS) entry which is preliminary data.</text>
</comment>
<dbReference type="InterPro" id="IPR037185">
    <property type="entry name" value="EmrE-like"/>
</dbReference>
<keyword evidence="3 6" id="KW-0812">Transmembrane</keyword>
<evidence type="ECO:0000259" key="7">
    <source>
        <dbReference type="Pfam" id="PF00892"/>
    </source>
</evidence>
<feature type="transmembrane region" description="Helical" evidence="6">
    <location>
        <begin position="69"/>
        <end position="90"/>
    </location>
</feature>
<feature type="transmembrane region" description="Helical" evidence="6">
    <location>
        <begin position="96"/>
        <end position="115"/>
    </location>
</feature>
<gene>
    <name evidence="8" type="ORF">G9U52_37035</name>
</gene>
<feature type="transmembrane region" description="Helical" evidence="6">
    <location>
        <begin position="183"/>
        <end position="202"/>
    </location>
</feature>
<dbReference type="RefSeq" id="WP_166157924.1">
    <property type="nucleotide sequence ID" value="NZ_JAAOIW010000031.1"/>
</dbReference>
<feature type="domain" description="EamA" evidence="7">
    <location>
        <begin position="154"/>
        <end position="285"/>
    </location>
</feature>
<evidence type="ECO:0000313" key="8">
    <source>
        <dbReference type="EMBL" id="NHN35316.1"/>
    </source>
</evidence>
<dbReference type="SUPFAM" id="SSF103481">
    <property type="entry name" value="Multidrug resistance efflux transporter EmrE"/>
    <property type="match status" value="2"/>
</dbReference>
<feature type="transmembrane region" description="Helical" evidence="6">
    <location>
        <begin position="150"/>
        <end position="171"/>
    </location>
</feature>
<feature type="transmembrane region" description="Helical" evidence="6">
    <location>
        <begin position="214"/>
        <end position="237"/>
    </location>
</feature>
<dbReference type="InterPro" id="IPR000620">
    <property type="entry name" value="EamA_dom"/>
</dbReference>
<proteinExistence type="inferred from homology"/>
<comment type="similarity">
    <text evidence="2">Belongs to the EamA transporter family.</text>
</comment>
<feature type="transmembrane region" description="Helical" evidence="6">
    <location>
        <begin position="244"/>
        <end position="264"/>
    </location>
</feature>
<evidence type="ECO:0000256" key="2">
    <source>
        <dbReference type="ARBA" id="ARBA00007362"/>
    </source>
</evidence>
<keyword evidence="9" id="KW-1185">Reference proteome</keyword>
<organism evidence="8 9">
    <name type="scientific">Paenibacillus agricola</name>
    <dbReference type="NCBI Taxonomy" id="2716264"/>
    <lineage>
        <taxon>Bacteria</taxon>
        <taxon>Bacillati</taxon>
        <taxon>Bacillota</taxon>
        <taxon>Bacilli</taxon>
        <taxon>Bacillales</taxon>
        <taxon>Paenibacillaceae</taxon>
        <taxon>Paenibacillus</taxon>
    </lineage>
</organism>
<evidence type="ECO:0000256" key="4">
    <source>
        <dbReference type="ARBA" id="ARBA00022989"/>
    </source>
</evidence>
<dbReference type="InterPro" id="IPR050638">
    <property type="entry name" value="AA-Vitamin_Transporters"/>
</dbReference>
<comment type="subcellular location">
    <subcellularLocation>
        <location evidence="1">Endomembrane system</location>
        <topology evidence="1">Multi-pass membrane protein</topology>
    </subcellularLocation>
</comment>
<feature type="transmembrane region" description="Helical" evidence="6">
    <location>
        <begin position="270"/>
        <end position="286"/>
    </location>
</feature>
<evidence type="ECO:0000256" key="3">
    <source>
        <dbReference type="ARBA" id="ARBA00022692"/>
    </source>
</evidence>
<keyword evidence="5 6" id="KW-0472">Membrane</keyword>
<dbReference type="Proteomes" id="UP001165962">
    <property type="component" value="Unassembled WGS sequence"/>
</dbReference>
<keyword evidence="4 6" id="KW-1133">Transmembrane helix</keyword>
<evidence type="ECO:0000256" key="1">
    <source>
        <dbReference type="ARBA" id="ARBA00004127"/>
    </source>
</evidence>
<feature type="transmembrane region" description="Helical" evidence="6">
    <location>
        <begin position="38"/>
        <end position="57"/>
    </location>
</feature>